<protein>
    <submittedName>
        <fullName evidence="3">Outer membrane protein beta-barrel domain-containing protein</fullName>
    </submittedName>
</protein>
<evidence type="ECO:0000259" key="2">
    <source>
        <dbReference type="Pfam" id="PF13568"/>
    </source>
</evidence>
<feature type="chain" id="PRO_5012820940" evidence="1">
    <location>
        <begin position="31"/>
        <end position="242"/>
    </location>
</feature>
<evidence type="ECO:0000313" key="3">
    <source>
        <dbReference type="EMBL" id="SKD04823.1"/>
    </source>
</evidence>
<dbReference type="EMBL" id="FUZZ01000002">
    <property type="protein sequence ID" value="SKD04823.1"/>
    <property type="molecule type" value="Genomic_DNA"/>
</dbReference>
<name>A0A1T5NX23_9BACT</name>
<dbReference type="Pfam" id="PF13568">
    <property type="entry name" value="OMP_b-brl_2"/>
    <property type="match status" value="1"/>
</dbReference>
<sequence length="242" mass="26725">MKINLYCSMNVRKLLISTCVILLPALQLVAQHKPFTFGLNGGFNLSNAHETVNYIIGEKKSKPGFQVGFNADYNLSDAVYIRSGVSLTTKGTIHEDAERWIGGSNAPITYRKIITNQTYLQLPLLIGYKFSLTSSTRLFVQAGAYIAYGIGGKEVTRNKTVHSSGETNYEKTSTDTFGETRTGLAKTDFGLSSGVGVEYKRFALGVNYEPGLINIGEIKEADTYSKRDYKNRNLSVTVGYRL</sequence>
<keyword evidence="1" id="KW-0732">Signal</keyword>
<proteinExistence type="predicted"/>
<dbReference type="InterPro" id="IPR025665">
    <property type="entry name" value="Beta-barrel_OMP_2"/>
</dbReference>
<organism evidence="3 4">
    <name type="scientific">Chitinophaga ginsengisegetis</name>
    <dbReference type="NCBI Taxonomy" id="393003"/>
    <lineage>
        <taxon>Bacteria</taxon>
        <taxon>Pseudomonadati</taxon>
        <taxon>Bacteroidota</taxon>
        <taxon>Chitinophagia</taxon>
        <taxon>Chitinophagales</taxon>
        <taxon>Chitinophagaceae</taxon>
        <taxon>Chitinophaga</taxon>
    </lineage>
</organism>
<gene>
    <name evidence="3" type="ORF">SAMN05660461_2939</name>
</gene>
<feature type="signal peptide" evidence="1">
    <location>
        <begin position="1"/>
        <end position="30"/>
    </location>
</feature>
<accession>A0A1T5NX23</accession>
<keyword evidence="4" id="KW-1185">Reference proteome</keyword>
<dbReference type="AlphaFoldDB" id="A0A1T5NX23"/>
<dbReference type="SUPFAM" id="SSF56925">
    <property type="entry name" value="OMPA-like"/>
    <property type="match status" value="1"/>
</dbReference>
<dbReference type="InterPro" id="IPR011250">
    <property type="entry name" value="OMP/PagP_B-barrel"/>
</dbReference>
<dbReference type="Proteomes" id="UP000190166">
    <property type="component" value="Unassembled WGS sequence"/>
</dbReference>
<evidence type="ECO:0000256" key="1">
    <source>
        <dbReference type="SAM" id="SignalP"/>
    </source>
</evidence>
<dbReference type="STRING" id="393003.SAMN05660461_2939"/>
<feature type="domain" description="Outer membrane protein beta-barrel" evidence="2">
    <location>
        <begin position="30"/>
        <end position="215"/>
    </location>
</feature>
<reference evidence="3 4" key="1">
    <citation type="submission" date="2017-02" db="EMBL/GenBank/DDBJ databases">
        <authorList>
            <person name="Peterson S.W."/>
        </authorList>
    </citation>
    <scope>NUCLEOTIDE SEQUENCE [LARGE SCALE GENOMIC DNA]</scope>
    <source>
        <strain evidence="3 4">DSM 18108</strain>
    </source>
</reference>
<evidence type="ECO:0000313" key="4">
    <source>
        <dbReference type="Proteomes" id="UP000190166"/>
    </source>
</evidence>